<dbReference type="PANTHER" id="PTHR48003:SF5">
    <property type="entry name" value="OS07G0626500 PROTEIN"/>
    <property type="match status" value="1"/>
</dbReference>
<keyword evidence="5 14" id="KW-0732">Signal</keyword>
<evidence type="ECO:0000256" key="9">
    <source>
        <dbReference type="ARBA" id="ARBA00022989"/>
    </source>
</evidence>
<dbReference type="FunFam" id="3.30.200.20:FF:000486">
    <property type="entry name" value="Leucine-rich repeat receptor-like protein kinase"/>
    <property type="match status" value="1"/>
</dbReference>
<keyword evidence="6" id="KW-0677">Repeat</keyword>
<comment type="caution">
    <text evidence="16">The sequence shown here is derived from an EMBL/GenBank/DDBJ whole genome shotgun (WGS) entry which is preliminary data.</text>
</comment>
<evidence type="ECO:0000313" key="17">
    <source>
        <dbReference type="Proteomes" id="UP000734854"/>
    </source>
</evidence>
<evidence type="ECO:0000256" key="10">
    <source>
        <dbReference type="ARBA" id="ARBA00023136"/>
    </source>
</evidence>
<keyword evidence="2" id="KW-0597">Phosphoprotein</keyword>
<dbReference type="Pfam" id="PF00069">
    <property type="entry name" value="Pkinase"/>
    <property type="match status" value="1"/>
</dbReference>
<keyword evidence="4 13" id="KW-0812">Transmembrane</keyword>
<feature type="signal peptide" evidence="14">
    <location>
        <begin position="1"/>
        <end position="40"/>
    </location>
</feature>
<dbReference type="EMBL" id="JACMSC010000017">
    <property type="protein sequence ID" value="KAG6478015.1"/>
    <property type="molecule type" value="Genomic_DNA"/>
</dbReference>
<evidence type="ECO:0000256" key="7">
    <source>
        <dbReference type="ARBA" id="ARBA00022741"/>
    </source>
</evidence>
<dbReference type="FunFam" id="3.80.10.10:FF:000400">
    <property type="entry name" value="Nuclear pore complex protein NUP107"/>
    <property type="match status" value="1"/>
</dbReference>
<evidence type="ECO:0000313" key="16">
    <source>
        <dbReference type="EMBL" id="KAG6478015.1"/>
    </source>
</evidence>
<evidence type="ECO:0000256" key="5">
    <source>
        <dbReference type="ARBA" id="ARBA00022729"/>
    </source>
</evidence>
<evidence type="ECO:0000256" key="6">
    <source>
        <dbReference type="ARBA" id="ARBA00022737"/>
    </source>
</evidence>
<dbReference type="AlphaFoldDB" id="A0A8J5K8D9"/>
<dbReference type="SMART" id="SM00369">
    <property type="entry name" value="LRR_TYP"/>
    <property type="match status" value="6"/>
</dbReference>
<keyword evidence="10 13" id="KW-0472">Membrane</keyword>
<evidence type="ECO:0000259" key="15">
    <source>
        <dbReference type="PROSITE" id="PS50011"/>
    </source>
</evidence>
<keyword evidence="7" id="KW-0547">Nucleotide-binding</keyword>
<dbReference type="InterPro" id="IPR053059">
    <property type="entry name" value="Inactive_SerThr-Kinase_ABA"/>
</dbReference>
<dbReference type="InterPro" id="IPR003591">
    <property type="entry name" value="Leu-rich_rpt_typical-subtyp"/>
</dbReference>
<dbReference type="GO" id="GO:0004672">
    <property type="term" value="F:protein kinase activity"/>
    <property type="evidence" value="ECO:0007669"/>
    <property type="project" value="InterPro"/>
</dbReference>
<comment type="subcellular location">
    <subcellularLocation>
        <location evidence="1">Membrane</location>
        <topology evidence="1">Single-pass membrane protein</topology>
    </subcellularLocation>
</comment>
<dbReference type="InterPro" id="IPR001611">
    <property type="entry name" value="Leu-rich_rpt"/>
</dbReference>
<evidence type="ECO:0000256" key="1">
    <source>
        <dbReference type="ARBA" id="ARBA00004167"/>
    </source>
</evidence>
<evidence type="ECO:0000256" key="14">
    <source>
        <dbReference type="SAM" id="SignalP"/>
    </source>
</evidence>
<dbReference type="GO" id="GO:0005524">
    <property type="term" value="F:ATP binding"/>
    <property type="evidence" value="ECO:0007669"/>
    <property type="project" value="UniProtKB-KW"/>
</dbReference>
<dbReference type="Pfam" id="PF00560">
    <property type="entry name" value="LRR_1"/>
    <property type="match status" value="9"/>
</dbReference>
<name>A0A8J5K8D9_ZINOF</name>
<organism evidence="16 17">
    <name type="scientific">Zingiber officinale</name>
    <name type="common">Ginger</name>
    <name type="synonym">Amomum zingiber</name>
    <dbReference type="NCBI Taxonomy" id="94328"/>
    <lineage>
        <taxon>Eukaryota</taxon>
        <taxon>Viridiplantae</taxon>
        <taxon>Streptophyta</taxon>
        <taxon>Embryophyta</taxon>
        <taxon>Tracheophyta</taxon>
        <taxon>Spermatophyta</taxon>
        <taxon>Magnoliopsida</taxon>
        <taxon>Liliopsida</taxon>
        <taxon>Zingiberales</taxon>
        <taxon>Zingiberaceae</taxon>
        <taxon>Zingiber</taxon>
    </lineage>
</organism>
<gene>
    <name evidence="16" type="ORF">ZIOFF_061447</name>
</gene>
<dbReference type="PROSITE" id="PS50011">
    <property type="entry name" value="PROTEIN_KINASE_DOM"/>
    <property type="match status" value="1"/>
</dbReference>
<dbReference type="InterPro" id="IPR013210">
    <property type="entry name" value="LRR_N_plant-typ"/>
</dbReference>
<dbReference type="Pfam" id="PF08263">
    <property type="entry name" value="LRRNT_2"/>
    <property type="match status" value="1"/>
</dbReference>
<proteinExistence type="predicted"/>
<protein>
    <recommendedName>
        <fullName evidence="15">Protein kinase domain-containing protein</fullName>
    </recommendedName>
</protein>
<evidence type="ECO:0000256" key="4">
    <source>
        <dbReference type="ARBA" id="ARBA00022692"/>
    </source>
</evidence>
<reference evidence="16 17" key="1">
    <citation type="submission" date="2020-08" db="EMBL/GenBank/DDBJ databases">
        <title>Plant Genome Project.</title>
        <authorList>
            <person name="Zhang R.-G."/>
        </authorList>
    </citation>
    <scope>NUCLEOTIDE SEQUENCE [LARGE SCALE GENOMIC DNA]</scope>
    <source>
        <tissue evidence="16">Rhizome</tissue>
    </source>
</reference>
<evidence type="ECO:0000256" key="8">
    <source>
        <dbReference type="ARBA" id="ARBA00022840"/>
    </source>
</evidence>
<keyword evidence="3" id="KW-0433">Leucine-rich repeat</keyword>
<evidence type="ECO:0000256" key="3">
    <source>
        <dbReference type="ARBA" id="ARBA00022614"/>
    </source>
</evidence>
<evidence type="ECO:0000256" key="11">
    <source>
        <dbReference type="ARBA" id="ARBA00023170"/>
    </source>
</evidence>
<dbReference type="FunFam" id="1.10.510.10:FF:000480">
    <property type="entry name" value="Pollen receptor-like kinase 1"/>
    <property type="match status" value="1"/>
</dbReference>
<feature type="domain" description="Protein kinase" evidence="15">
    <location>
        <begin position="786"/>
        <end position="1067"/>
    </location>
</feature>
<dbReference type="Proteomes" id="UP000734854">
    <property type="component" value="Unassembled WGS sequence"/>
</dbReference>
<keyword evidence="8" id="KW-0067">ATP-binding</keyword>
<evidence type="ECO:0000256" key="2">
    <source>
        <dbReference type="ARBA" id="ARBA00022553"/>
    </source>
</evidence>
<sequence>MKPLSPTLLTGGEKLWQTMDPCLRAALPLVFLLLASSASAAGPADDAKSLLEFKKGISSPSVSALDSWKPGSTPCGATPSWFGVSCDAAGNVVSVDLSRRDLSGDLKFSTLTGLSYLQNLSLSGNDFTGRLVPGLGSMAQLKHLDLSGNRFYGPVPERITDIGGLLFLDLSYNNFTQGFPTGIRNLQQLRVLDLRSNGLWGDMAELLAALRNNEYVDLSSNYFTGNLLVDAVNLTALGNTVKYLNLSNNNLFGGFFTNELIQTFKNLEMLDVSNNQLTGELPAFDSVYSLKVFRAAGNKLYGSMPRALLASPLQLQEIDLSGNGLTGNALDVNSTSLKLLNLSSNMLTGSLPSRIGLCISVDFSNNNISGDLSVLPNWGNTLEAIDLSSNSLSGNYPEASQLQNLRSIRIQNNHLTGVLPSALENYPLLSELDLSMNGFSGSILPGFFKSILTSLNLSGNQFFGNIPIQSSHSTESLVLPSYCHLESLDLSDNTLTGPLPIEIVNLQRLKLLILRNNSLLGELPSELGKLNSLEILDLSINHFDGDIPDMPQPTLKVFNVSYNDLSGTIPQSLQRFPPDSFYPGNTLLVSPRGMPSENDGELDGNHDRWKYNVRIAAIVGSVGGVMLILFAVMILYMIRSQELCGKNCSGDRSTGRELKLGRLGRPNIFRSLKDNPVTTSVSFSNDHLLTASRTVSAQKELLAEAVEYGYSDSKTSETSMNHVQNYPATEGERSSPGSPLCSSPHFTNSLVSEQPVMLDVYSPDRLAGELFFLDNSLIFTAEELSRAPAEVLGRSSHGTSYKATLDSGHVMTVKWLRVGLVKVKKEFAKEAKRIGTIRHPNIIPWRGYYWGPREQERLIISDYVNGDSLSLYLYESTPRRYSRLSVSQRLKIAIDVACCLYYLHNEKGLAHGSLKPTNILLTGPDLTARLTDYSLHRLMTHNGTAEQILNLGALGYRAPELQTASKPSPSFKADVYAFGVILMEMLTRRSAGDIISGQTGAVDLTDWVQMCNREGRGTDCFDRDISGLEEAPRVMDELLAVSLRCILPANERPNIRTVFQDLCAITI</sequence>
<dbReference type="InterPro" id="IPR000719">
    <property type="entry name" value="Prot_kinase_dom"/>
</dbReference>
<dbReference type="FunFam" id="3.80.10.10:FF:000041">
    <property type="entry name" value="LRR receptor-like serine/threonine-protein kinase ERECTA"/>
    <property type="match status" value="1"/>
</dbReference>
<evidence type="ECO:0000256" key="13">
    <source>
        <dbReference type="SAM" id="Phobius"/>
    </source>
</evidence>
<dbReference type="OrthoDB" id="5789657at2759"/>
<keyword evidence="17" id="KW-1185">Reference proteome</keyword>
<dbReference type="GO" id="GO:0016020">
    <property type="term" value="C:membrane"/>
    <property type="evidence" value="ECO:0007669"/>
    <property type="project" value="UniProtKB-SubCell"/>
</dbReference>
<evidence type="ECO:0000256" key="12">
    <source>
        <dbReference type="ARBA" id="ARBA00023180"/>
    </source>
</evidence>
<accession>A0A8J5K8D9</accession>
<dbReference type="PANTHER" id="PTHR48003">
    <property type="entry name" value="OS07G0626500 PROTEIN"/>
    <property type="match status" value="1"/>
</dbReference>
<keyword evidence="12" id="KW-0325">Glycoprotein</keyword>
<keyword evidence="11" id="KW-0675">Receptor</keyword>
<feature type="chain" id="PRO_5035258371" description="Protein kinase domain-containing protein" evidence="14">
    <location>
        <begin position="41"/>
        <end position="1067"/>
    </location>
</feature>
<feature type="transmembrane region" description="Helical" evidence="13">
    <location>
        <begin position="615"/>
        <end position="638"/>
    </location>
</feature>
<keyword evidence="9 13" id="KW-1133">Transmembrane helix</keyword>